<evidence type="ECO:0000313" key="3">
    <source>
        <dbReference type="EMBL" id="KAK7795538.1"/>
    </source>
</evidence>
<proteinExistence type="predicted"/>
<dbReference type="AlphaFoldDB" id="A0AAW0GYN0"/>
<dbReference type="PANTHER" id="PTHR21558">
    <property type="entry name" value="SPEER/SPETEX"/>
    <property type="match status" value="1"/>
</dbReference>
<dbReference type="EMBL" id="JBBHLL010002164">
    <property type="protein sequence ID" value="KAK7795538.1"/>
    <property type="molecule type" value="Genomic_DNA"/>
</dbReference>
<organism evidence="3 4">
    <name type="scientific">Myodes glareolus</name>
    <name type="common">Bank vole</name>
    <name type="synonym">Clethrionomys glareolus</name>
    <dbReference type="NCBI Taxonomy" id="447135"/>
    <lineage>
        <taxon>Eukaryota</taxon>
        <taxon>Metazoa</taxon>
        <taxon>Chordata</taxon>
        <taxon>Craniata</taxon>
        <taxon>Vertebrata</taxon>
        <taxon>Euteleostomi</taxon>
        <taxon>Mammalia</taxon>
        <taxon>Eutheria</taxon>
        <taxon>Euarchontoglires</taxon>
        <taxon>Glires</taxon>
        <taxon>Rodentia</taxon>
        <taxon>Myomorpha</taxon>
        <taxon>Muroidea</taxon>
        <taxon>Cricetidae</taxon>
        <taxon>Arvicolinae</taxon>
        <taxon>Myodes</taxon>
    </lineage>
</organism>
<feature type="domain" description="Disks large homolog 5 N-terminal" evidence="2">
    <location>
        <begin position="10"/>
        <end position="79"/>
    </location>
</feature>
<dbReference type="Proteomes" id="UP001488838">
    <property type="component" value="Unassembled WGS sequence"/>
</dbReference>
<evidence type="ECO:0000256" key="1">
    <source>
        <dbReference type="SAM" id="MobiDB-lite"/>
    </source>
</evidence>
<accession>A0AAW0GYN0</accession>
<protein>
    <recommendedName>
        <fullName evidence="2">Disks large homolog 5 N-terminal domain-containing protein</fullName>
    </recommendedName>
</protein>
<name>A0AAW0GYN0_MYOGA</name>
<dbReference type="Pfam" id="PF04822">
    <property type="entry name" value="Takusan"/>
    <property type="match status" value="1"/>
</dbReference>
<feature type="region of interest" description="Disordered" evidence="1">
    <location>
        <begin position="198"/>
        <end position="230"/>
    </location>
</feature>
<comment type="caution">
    <text evidence="3">The sequence shown here is derived from an EMBL/GenBank/DDBJ whole genome shotgun (WGS) entry which is preliminary data.</text>
</comment>
<keyword evidence="4" id="KW-1185">Reference proteome</keyword>
<evidence type="ECO:0000259" key="2">
    <source>
        <dbReference type="Pfam" id="PF04822"/>
    </source>
</evidence>
<reference evidence="3 4" key="1">
    <citation type="journal article" date="2023" name="bioRxiv">
        <title>Conserved and derived expression patterns and positive selection on dental genes reveal complex evolutionary context of ever-growing rodent molars.</title>
        <authorList>
            <person name="Calamari Z.T."/>
            <person name="Song A."/>
            <person name="Cohen E."/>
            <person name="Akter M."/>
            <person name="Roy R.D."/>
            <person name="Hallikas O."/>
            <person name="Christensen M.M."/>
            <person name="Li P."/>
            <person name="Marangoni P."/>
            <person name="Jernvall J."/>
            <person name="Klein O.D."/>
        </authorList>
    </citation>
    <scope>NUCLEOTIDE SEQUENCE [LARGE SCALE GENOMIC DNA]</scope>
    <source>
        <strain evidence="3">V071</strain>
    </source>
</reference>
<gene>
    <name evidence="3" type="ORF">U0070_022986</name>
</gene>
<feature type="compositionally biased region" description="Basic and acidic residues" evidence="1">
    <location>
        <begin position="208"/>
        <end position="217"/>
    </location>
</feature>
<dbReference type="InterPro" id="IPR006907">
    <property type="entry name" value="DLG5_N"/>
</dbReference>
<feature type="compositionally biased region" description="Low complexity" evidence="1">
    <location>
        <begin position="219"/>
        <end position="230"/>
    </location>
</feature>
<dbReference type="PANTHER" id="PTHR21558:SF13">
    <property type="entry name" value="MCG129800-RELATED"/>
    <property type="match status" value="1"/>
</dbReference>
<evidence type="ECO:0000313" key="4">
    <source>
        <dbReference type="Proteomes" id="UP001488838"/>
    </source>
</evidence>
<sequence>MSDEILFTMKLKEKGELTRELQLITSQRNKLQARLFPITEGTVDIRPYPKPHPLYEELKSEHDEVMMQLKRLENENTKASHKFSELIEETVFCQGLHSHLLMQQTQLEKKVDMLKQEKKKLLEDWVLLKPHLEDWKLICKDKEDTSDLKTQQQQELKRLEERLQFLLKQKEVITPEKDMAENLQHHFDTSQMRCKKLQTDLEQATAQDESHLKKELLESEPPAESTPSKY</sequence>